<evidence type="ECO:0000313" key="1">
    <source>
        <dbReference type="EMBL" id="KAF6026215.1"/>
    </source>
</evidence>
<sequence length="157" mass="18054">MVIEKPTTTTSYIKSSNFHPDLNHRAIRSGRYLLPKRKLPARLNSAHRGNPASIRPQIGSGTCNIKYKEIIDSRPPLRPDLSTPGPWAYNPHYTKPLNETNAPSYTMRPRCWSEKDLGGRTSWSKTWYQSPRSGPARQTLIKRMFGPLLLHTMIDWR</sequence>
<dbReference type="Proteomes" id="UP000593567">
    <property type="component" value="Unassembled WGS sequence"/>
</dbReference>
<comment type="caution">
    <text evidence="1">The sequence shown here is derived from an EMBL/GenBank/DDBJ whole genome shotgun (WGS) entry which is preliminary data.</text>
</comment>
<dbReference type="OrthoDB" id="406368at2759"/>
<gene>
    <name evidence="1" type="ORF">EB796_015484</name>
</gene>
<organism evidence="1 2">
    <name type="scientific">Bugula neritina</name>
    <name type="common">Brown bryozoan</name>
    <name type="synonym">Sertularia neritina</name>
    <dbReference type="NCBI Taxonomy" id="10212"/>
    <lineage>
        <taxon>Eukaryota</taxon>
        <taxon>Metazoa</taxon>
        <taxon>Spiralia</taxon>
        <taxon>Lophotrochozoa</taxon>
        <taxon>Bryozoa</taxon>
        <taxon>Gymnolaemata</taxon>
        <taxon>Cheilostomatida</taxon>
        <taxon>Flustrina</taxon>
        <taxon>Buguloidea</taxon>
        <taxon>Bugulidae</taxon>
        <taxon>Bugula</taxon>
    </lineage>
</organism>
<dbReference type="Pfam" id="PF07004">
    <property type="entry name" value="SHIPPO-rpt"/>
    <property type="match status" value="1"/>
</dbReference>
<keyword evidence="2" id="KW-1185">Reference proteome</keyword>
<name>A0A7J7JJE4_BUGNE</name>
<dbReference type="AlphaFoldDB" id="A0A7J7JJE4"/>
<accession>A0A7J7JJE4</accession>
<proteinExistence type="predicted"/>
<dbReference type="InterPro" id="IPR010736">
    <property type="entry name" value="SHIPPO-rpt"/>
</dbReference>
<dbReference type="EMBL" id="VXIV02002322">
    <property type="protein sequence ID" value="KAF6026215.1"/>
    <property type="molecule type" value="Genomic_DNA"/>
</dbReference>
<reference evidence="1" key="1">
    <citation type="submission" date="2020-06" db="EMBL/GenBank/DDBJ databases">
        <title>Draft genome of Bugula neritina, a colonial animal packing powerful symbionts and potential medicines.</title>
        <authorList>
            <person name="Rayko M."/>
        </authorList>
    </citation>
    <scope>NUCLEOTIDE SEQUENCE [LARGE SCALE GENOMIC DNA]</scope>
    <source>
        <strain evidence="1">Kwan_BN1</strain>
    </source>
</reference>
<protein>
    <submittedName>
        <fullName evidence="1">C9orf173</fullName>
    </submittedName>
</protein>
<evidence type="ECO:0000313" key="2">
    <source>
        <dbReference type="Proteomes" id="UP000593567"/>
    </source>
</evidence>